<comment type="caution">
    <text evidence="5">The sequence shown here is derived from an EMBL/GenBank/DDBJ whole genome shotgun (WGS) entry which is preliminary data.</text>
</comment>
<dbReference type="InterPro" id="IPR015424">
    <property type="entry name" value="PyrdxlP-dep_Trfase"/>
</dbReference>
<evidence type="ECO:0000313" key="5">
    <source>
        <dbReference type="EMBL" id="PPK79947.1"/>
    </source>
</evidence>
<protein>
    <submittedName>
        <fullName evidence="5">L-seryl-tRNA(Ser) seleniumtransferase</fullName>
    </submittedName>
</protein>
<dbReference type="InterPro" id="IPR006337">
    <property type="entry name" value="DgaE-like"/>
</dbReference>
<organism evidence="5 6">
    <name type="scientific">Lacrimispora xylanisolvens</name>
    <dbReference type="NCBI Taxonomy" id="384636"/>
    <lineage>
        <taxon>Bacteria</taxon>
        <taxon>Bacillati</taxon>
        <taxon>Bacillota</taxon>
        <taxon>Clostridia</taxon>
        <taxon>Lachnospirales</taxon>
        <taxon>Lachnospiraceae</taxon>
        <taxon>Lacrimispora</taxon>
    </lineage>
</organism>
<dbReference type="Gene3D" id="3.40.640.10">
    <property type="entry name" value="Type I PLP-dependent aspartate aminotransferase-like (Major domain)"/>
    <property type="match status" value="1"/>
</dbReference>
<keyword evidence="6" id="KW-1185">Reference proteome</keyword>
<dbReference type="AlphaFoldDB" id="A0A2S6HQP9"/>
<dbReference type="InterPro" id="IPR018319">
    <property type="entry name" value="SelA-like"/>
</dbReference>
<accession>A0A2S6HQP9</accession>
<feature type="modified residue" description="N6-(pyridoxal phosphate)lysine" evidence="4">
    <location>
        <position position="214"/>
    </location>
</feature>
<dbReference type="NCBIfam" id="TIGR01437">
    <property type="entry name" value="selA_rel"/>
    <property type="match status" value="1"/>
</dbReference>
<proteinExistence type="inferred from homology"/>
<evidence type="ECO:0000256" key="3">
    <source>
        <dbReference type="ARBA" id="ARBA00044507"/>
    </source>
</evidence>
<reference evidence="5 6" key="1">
    <citation type="submission" date="2018-02" db="EMBL/GenBank/DDBJ databases">
        <title>Genomic Encyclopedia of Archaeal and Bacterial Type Strains, Phase II (KMG-II): from individual species to whole genera.</title>
        <authorList>
            <person name="Goeker M."/>
        </authorList>
    </citation>
    <scope>NUCLEOTIDE SEQUENCE [LARGE SCALE GENOMIC DNA]</scope>
    <source>
        <strain evidence="5 6">DSM 3808</strain>
    </source>
</reference>
<dbReference type="Proteomes" id="UP000237749">
    <property type="component" value="Unassembled WGS sequence"/>
</dbReference>
<dbReference type="PANTHER" id="PTHR32328:SF0">
    <property type="entry name" value="L-SERYL-TRNA(SEC) SELENIUM TRANSFERASE"/>
    <property type="match status" value="1"/>
</dbReference>
<dbReference type="InterPro" id="IPR015421">
    <property type="entry name" value="PyrdxlP-dep_Trfase_major"/>
</dbReference>
<dbReference type="GO" id="GO:0004125">
    <property type="term" value="F:L-seryl-tRNA(Sec) selenium transferase activity"/>
    <property type="evidence" value="ECO:0007669"/>
    <property type="project" value="TreeGrafter"/>
</dbReference>
<evidence type="ECO:0000256" key="2">
    <source>
        <dbReference type="ARBA" id="ARBA00022898"/>
    </source>
</evidence>
<sequence length="376" mass="40297">MENIYSKSGLQAVINASGRMTKLGVSTISKGVGETLVEAAGNYVVIDDLYVYAGRRIGELIGTADACVTSSASAGIALAVASLICEGNLQKVKHLYDLLPSVTKREVIILKGHNVDFGAPVAEMVQIAGGKIVEAGYANGASVEDIEQAVTKDTLAILFVKSHHCVQKEMPEARSVIELAERLGIPCIVDAAAEEDLNIYAAMGADFVCYSGAKAIEGPTSGFVACKTKELADNMRLQYKGIGRAMKVGKECTMGLITAVEEYVAGGKTSPVSKEELERFAACVGEIPGCKTSIIKDEAGRDIFRCKIDFNPQQYGMNAKDVVRELQRGDVAIFTRDYQANIGSIAIDPRPLNSEKELEIIEQRLKEIHKSVNGGK</sequence>
<evidence type="ECO:0000256" key="4">
    <source>
        <dbReference type="PIRSR" id="PIRSR618319-50"/>
    </source>
</evidence>
<dbReference type="RefSeq" id="WP_104437839.1">
    <property type="nucleotide sequence ID" value="NZ_PTJA01000008.1"/>
</dbReference>
<evidence type="ECO:0000256" key="1">
    <source>
        <dbReference type="ARBA" id="ARBA00001933"/>
    </source>
</evidence>
<dbReference type="EMBL" id="PTJA01000008">
    <property type="protein sequence ID" value="PPK79947.1"/>
    <property type="molecule type" value="Genomic_DNA"/>
</dbReference>
<comment type="cofactor">
    <cofactor evidence="1 4">
        <name>pyridoxal 5'-phosphate</name>
        <dbReference type="ChEBI" id="CHEBI:597326"/>
    </cofactor>
</comment>
<dbReference type="SUPFAM" id="SSF53383">
    <property type="entry name" value="PLP-dependent transferases"/>
    <property type="match status" value="1"/>
</dbReference>
<evidence type="ECO:0000313" key="6">
    <source>
        <dbReference type="Proteomes" id="UP000237749"/>
    </source>
</evidence>
<dbReference type="OrthoDB" id="9803729at2"/>
<dbReference type="PANTHER" id="PTHR32328">
    <property type="entry name" value="L-SERYL-TRNA(SEC) SELENIUM TRANSFERASE"/>
    <property type="match status" value="1"/>
</dbReference>
<name>A0A2S6HQP9_9FIRM</name>
<gene>
    <name evidence="5" type="ORF">BXY41_108172</name>
</gene>
<comment type="similarity">
    <text evidence="3">Belongs to the SelA family.</text>
</comment>
<dbReference type="Pfam" id="PF03841">
    <property type="entry name" value="SelA"/>
    <property type="match status" value="1"/>
</dbReference>
<keyword evidence="5" id="KW-0808">Transferase</keyword>
<keyword evidence="2 4" id="KW-0663">Pyridoxal phosphate</keyword>